<feature type="transmembrane region" description="Helical" evidence="2">
    <location>
        <begin position="52"/>
        <end position="79"/>
    </location>
</feature>
<evidence type="ECO:0000256" key="1">
    <source>
        <dbReference type="SAM" id="MobiDB-lite"/>
    </source>
</evidence>
<organism evidence="3 4">
    <name type="scientific">Pseudomonas mosselii</name>
    <dbReference type="NCBI Taxonomy" id="78327"/>
    <lineage>
        <taxon>Bacteria</taxon>
        <taxon>Pseudomonadati</taxon>
        <taxon>Pseudomonadota</taxon>
        <taxon>Gammaproteobacteria</taxon>
        <taxon>Pseudomonadales</taxon>
        <taxon>Pseudomonadaceae</taxon>
        <taxon>Pseudomonas</taxon>
    </lineage>
</organism>
<sequence length="117" mass="13400">MSNRFDFENDESGNKLSAPPSSDLNDKKSRFWNFNYPYSDLIGKGDQAKDSVVWYLITSLVRLASFLIIALIVFDIYKYDGKNNLSILKEVWSVFVPVITLAMGYLFGKNEGQKDKE</sequence>
<proteinExistence type="predicted"/>
<evidence type="ECO:0000256" key="2">
    <source>
        <dbReference type="SAM" id="Phobius"/>
    </source>
</evidence>
<keyword evidence="2" id="KW-0472">Membrane</keyword>
<dbReference type="EMBL" id="JACGDE010000009">
    <property type="protein sequence ID" value="MBA6066141.1"/>
    <property type="molecule type" value="Genomic_DNA"/>
</dbReference>
<evidence type="ECO:0000313" key="4">
    <source>
        <dbReference type="Proteomes" id="UP000541770"/>
    </source>
</evidence>
<comment type="caution">
    <text evidence="3">The sequence shown here is derived from an EMBL/GenBank/DDBJ whole genome shotgun (WGS) entry which is preliminary data.</text>
</comment>
<reference evidence="3 4" key="1">
    <citation type="submission" date="2020-07" db="EMBL/GenBank/DDBJ databases">
        <title>Diversity of carbapenemase encoding genes among Pseudomonas putida group clinical isolates in a tertiary Brazilian hospital.</title>
        <authorList>
            <person name="Alberto-Lei F."/>
            <person name="Nodari C.S."/>
            <person name="Streling A.P."/>
            <person name="Paulino J.T."/>
            <person name="Bessa-Neto F.O."/>
            <person name="Cayo R."/>
            <person name="Gales A.C."/>
        </authorList>
    </citation>
    <scope>NUCLEOTIDE SEQUENCE [LARGE SCALE GENOMIC DNA]</scope>
    <source>
        <strain evidence="3 4">14802</strain>
    </source>
</reference>
<name>A0A7W2PZ24_9PSED</name>
<dbReference type="AlphaFoldDB" id="A0A7W2PZ24"/>
<keyword evidence="2" id="KW-0812">Transmembrane</keyword>
<keyword evidence="2" id="KW-1133">Transmembrane helix</keyword>
<evidence type="ECO:0000313" key="3">
    <source>
        <dbReference type="EMBL" id="MBA6066141.1"/>
    </source>
</evidence>
<dbReference type="Proteomes" id="UP000541770">
    <property type="component" value="Unassembled WGS sequence"/>
</dbReference>
<dbReference type="RefSeq" id="WP_182323421.1">
    <property type="nucleotide sequence ID" value="NZ_BQIT01000024.1"/>
</dbReference>
<feature type="region of interest" description="Disordered" evidence="1">
    <location>
        <begin position="1"/>
        <end position="28"/>
    </location>
</feature>
<protein>
    <submittedName>
        <fullName evidence="3">Uncharacterized protein</fullName>
    </submittedName>
</protein>
<gene>
    <name evidence="3" type="ORF">H4C75_15400</name>
</gene>
<accession>A0A7W2PZ24</accession>
<feature type="transmembrane region" description="Helical" evidence="2">
    <location>
        <begin position="91"/>
        <end position="108"/>
    </location>
</feature>